<protein>
    <submittedName>
        <fullName evidence="1">Uncharacterized protein</fullName>
    </submittedName>
</protein>
<dbReference type="EMBL" id="BMXY01000002">
    <property type="protein sequence ID" value="GGZ65553.1"/>
    <property type="molecule type" value="Genomic_DNA"/>
</dbReference>
<sequence>MFGVLPSALPAFIRRPVVEQFCEVLQGISADPKVLDRAVLGYDPSLWLVAVASAGPIVRPRPAVGAKRAVLARMASARCLVRVWL</sequence>
<comment type="caution">
    <text evidence="1">The sequence shown here is derived from an EMBL/GenBank/DDBJ whole genome shotgun (WGS) entry which is preliminary data.</text>
</comment>
<accession>A0ABQ3C4S5</accession>
<dbReference type="Proteomes" id="UP000643403">
    <property type="component" value="Unassembled WGS sequence"/>
</dbReference>
<dbReference type="RefSeq" id="WP_189449356.1">
    <property type="nucleotide sequence ID" value="NZ_BMXY01000002.1"/>
</dbReference>
<reference evidence="2" key="1">
    <citation type="journal article" date="2019" name="Int. J. Syst. Evol. Microbiol.">
        <title>The Global Catalogue of Microorganisms (GCM) 10K type strain sequencing project: providing services to taxonomists for standard genome sequencing and annotation.</title>
        <authorList>
            <consortium name="The Broad Institute Genomics Platform"/>
            <consortium name="The Broad Institute Genome Sequencing Center for Infectious Disease"/>
            <person name="Wu L."/>
            <person name="Ma J."/>
        </authorList>
    </citation>
    <scope>NUCLEOTIDE SEQUENCE [LARGE SCALE GENOMIC DNA]</scope>
    <source>
        <strain evidence="2">KCTC 22558</strain>
    </source>
</reference>
<organism evidence="1 2">
    <name type="scientific">Cognatilysobacter xinjiangensis</name>
    <dbReference type="NCBI Taxonomy" id="546892"/>
    <lineage>
        <taxon>Bacteria</taxon>
        <taxon>Pseudomonadati</taxon>
        <taxon>Pseudomonadota</taxon>
        <taxon>Gammaproteobacteria</taxon>
        <taxon>Lysobacterales</taxon>
        <taxon>Lysobacteraceae</taxon>
        <taxon>Cognatilysobacter</taxon>
    </lineage>
</organism>
<proteinExistence type="predicted"/>
<name>A0ABQ3C4S5_9GAMM</name>
<evidence type="ECO:0000313" key="2">
    <source>
        <dbReference type="Proteomes" id="UP000643403"/>
    </source>
</evidence>
<keyword evidence="2" id="KW-1185">Reference proteome</keyword>
<evidence type="ECO:0000313" key="1">
    <source>
        <dbReference type="EMBL" id="GGZ65553.1"/>
    </source>
</evidence>
<gene>
    <name evidence="1" type="ORF">GCM10008101_19360</name>
</gene>